<proteinExistence type="predicted"/>
<evidence type="ECO:0008006" key="4">
    <source>
        <dbReference type="Google" id="ProtNLM"/>
    </source>
</evidence>
<dbReference type="PANTHER" id="PTHR33116:SF78">
    <property type="entry name" value="OS12G0587133 PROTEIN"/>
    <property type="match status" value="1"/>
</dbReference>
<evidence type="ECO:0000313" key="3">
    <source>
        <dbReference type="Proteomes" id="UP001151760"/>
    </source>
</evidence>
<protein>
    <recommendedName>
        <fullName evidence="4">DUF4283 domain-containing protein</fullName>
    </recommendedName>
</protein>
<comment type="caution">
    <text evidence="2">The sequence shown here is derived from an EMBL/GenBank/DDBJ whole genome shotgun (WGS) entry which is preliminary data.</text>
</comment>
<sequence>MKHVGVNSWFKRLSDVQPDFVPRERVVWVDIEGIPLCAWSNATFHRIGSRWGEVLNLNDSCGEFCTRKRLCIMTKQEDNILEKFKIIVKRKVFVVRAKELFVWTPNFVMPDSVTDDELNKEDIEVHVDSYRQSPAEEECDNDHVSDTLFGDNNDDLINNEDVASTRAEPDKENSVQKEVSSDPFNIYDLLHKHNKDVNTDGISSSIPFPPGYTPENVRSHVDVQEVQEDPMSRLIIQGSNSQAVESSQYEEGQFRPKLHGRHGSGINNNEGGSVLALLEDMINVGKTMGFKYQDPRPKELDQELCNKHKISFLSIQETKFDKVSDSEVRSFWGNSIFEFIISDAIGNSGVNKLKSRLSTWKLKTLSIGGRLTLIKSVLGSTPIYNMSIYKVPKAVLCVMESIRRNFFNGIREGERTCLVKWSKVLLLNRRQPIVVDSSPVNVFSRKLLAMRYERITCNQDDIAALRAFKE</sequence>
<reference evidence="2" key="1">
    <citation type="journal article" date="2022" name="Int. J. Mol. Sci.">
        <title>Draft Genome of Tanacetum Coccineum: Genomic Comparison of Closely Related Tanacetum-Family Plants.</title>
        <authorList>
            <person name="Yamashiro T."/>
            <person name="Shiraishi A."/>
            <person name="Nakayama K."/>
            <person name="Satake H."/>
        </authorList>
    </citation>
    <scope>NUCLEOTIDE SEQUENCE</scope>
</reference>
<organism evidence="2 3">
    <name type="scientific">Tanacetum coccineum</name>
    <dbReference type="NCBI Taxonomy" id="301880"/>
    <lineage>
        <taxon>Eukaryota</taxon>
        <taxon>Viridiplantae</taxon>
        <taxon>Streptophyta</taxon>
        <taxon>Embryophyta</taxon>
        <taxon>Tracheophyta</taxon>
        <taxon>Spermatophyta</taxon>
        <taxon>Magnoliopsida</taxon>
        <taxon>eudicotyledons</taxon>
        <taxon>Gunneridae</taxon>
        <taxon>Pentapetalae</taxon>
        <taxon>asterids</taxon>
        <taxon>campanulids</taxon>
        <taxon>Asterales</taxon>
        <taxon>Asteraceae</taxon>
        <taxon>Asteroideae</taxon>
        <taxon>Anthemideae</taxon>
        <taxon>Anthemidinae</taxon>
        <taxon>Tanacetum</taxon>
    </lineage>
</organism>
<feature type="region of interest" description="Disordered" evidence="1">
    <location>
        <begin position="135"/>
        <end position="155"/>
    </location>
</feature>
<accession>A0ABQ5FQA2</accession>
<dbReference type="Proteomes" id="UP001151760">
    <property type="component" value="Unassembled WGS sequence"/>
</dbReference>
<gene>
    <name evidence="2" type="ORF">Tco_1017020</name>
</gene>
<evidence type="ECO:0000313" key="2">
    <source>
        <dbReference type="EMBL" id="GJT65540.1"/>
    </source>
</evidence>
<name>A0ABQ5FQA2_9ASTR</name>
<evidence type="ECO:0000256" key="1">
    <source>
        <dbReference type="SAM" id="MobiDB-lite"/>
    </source>
</evidence>
<reference evidence="2" key="2">
    <citation type="submission" date="2022-01" db="EMBL/GenBank/DDBJ databases">
        <authorList>
            <person name="Yamashiro T."/>
            <person name="Shiraishi A."/>
            <person name="Satake H."/>
            <person name="Nakayama K."/>
        </authorList>
    </citation>
    <scope>NUCLEOTIDE SEQUENCE</scope>
</reference>
<dbReference type="PANTHER" id="PTHR33116">
    <property type="entry name" value="REVERSE TRANSCRIPTASE ZINC-BINDING DOMAIN-CONTAINING PROTEIN-RELATED-RELATED"/>
    <property type="match status" value="1"/>
</dbReference>
<dbReference type="EMBL" id="BQNB010017640">
    <property type="protein sequence ID" value="GJT65540.1"/>
    <property type="molecule type" value="Genomic_DNA"/>
</dbReference>
<keyword evidence="3" id="KW-1185">Reference proteome</keyword>